<dbReference type="Proteomes" id="UP000614601">
    <property type="component" value="Unassembled WGS sequence"/>
</dbReference>
<keyword evidence="12" id="KW-1185">Reference proteome</keyword>
<evidence type="ECO:0000256" key="7">
    <source>
        <dbReference type="ARBA" id="ARBA00023049"/>
    </source>
</evidence>
<feature type="domain" description="Peptidase M13 C-terminal" evidence="9">
    <location>
        <begin position="525"/>
        <end position="722"/>
    </location>
</feature>
<comment type="cofactor">
    <cofactor evidence="1">
        <name>Zn(2+)</name>
        <dbReference type="ChEBI" id="CHEBI:29105"/>
    </cofactor>
</comment>
<dbReference type="PANTHER" id="PTHR11733:SF240">
    <property type="entry name" value="GH14155P-RELATED"/>
    <property type="match status" value="1"/>
</dbReference>
<dbReference type="SUPFAM" id="SSF55486">
    <property type="entry name" value="Metalloproteases ('zincins'), catalytic domain"/>
    <property type="match status" value="1"/>
</dbReference>
<dbReference type="GO" id="GO:0016485">
    <property type="term" value="P:protein processing"/>
    <property type="evidence" value="ECO:0007669"/>
    <property type="project" value="TreeGrafter"/>
</dbReference>
<dbReference type="GO" id="GO:0046872">
    <property type="term" value="F:metal ion binding"/>
    <property type="evidence" value="ECO:0007669"/>
    <property type="project" value="UniProtKB-KW"/>
</dbReference>
<dbReference type="OrthoDB" id="5873741at2759"/>
<keyword evidence="5" id="KW-0378">Hydrolase</keyword>
<reference evidence="11" key="1">
    <citation type="submission" date="2020-09" db="EMBL/GenBank/DDBJ databases">
        <authorList>
            <person name="Kikuchi T."/>
        </authorList>
    </citation>
    <scope>NUCLEOTIDE SEQUENCE</scope>
    <source>
        <strain evidence="11">SH1</strain>
    </source>
</reference>
<dbReference type="InterPro" id="IPR018497">
    <property type="entry name" value="Peptidase_M13_C"/>
</dbReference>
<keyword evidence="3" id="KW-0645">Protease</keyword>
<evidence type="ECO:0000256" key="8">
    <source>
        <dbReference type="SAM" id="SignalP"/>
    </source>
</evidence>
<organism evidence="11 12">
    <name type="scientific">Bursaphelenchus okinawaensis</name>
    <dbReference type="NCBI Taxonomy" id="465554"/>
    <lineage>
        <taxon>Eukaryota</taxon>
        <taxon>Metazoa</taxon>
        <taxon>Ecdysozoa</taxon>
        <taxon>Nematoda</taxon>
        <taxon>Chromadorea</taxon>
        <taxon>Rhabditida</taxon>
        <taxon>Tylenchina</taxon>
        <taxon>Tylenchomorpha</taxon>
        <taxon>Aphelenchoidea</taxon>
        <taxon>Aphelenchoididae</taxon>
        <taxon>Bursaphelenchus</taxon>
    </lineage>
</organism>
<accession>A0A811L7Y4</accession>
<evidence type="ECO:0000256" key="4">
    <source>
        <dbReference type="ARBA" id="ARBA00022723"/>
    </source>
</evidence>
<evidence type="ECO:0000313" key="12">
    <source>
        <dbReference type="Proteomes" id="UP000614601"/>
    </source>
</evidence>
<dbReference type="GO" id="GO:0005886">
    <property type="term" value="C:plasma membrane"/>
    <property type="evidence" value="ECO:0007669"/>
    <property type="project" value="TreeGrafter"/>
</dbReference>
<keyword evidence="6" id="KW-0862">Zinc</keyword>
<name>A0A811L7Y4_9BILA</name>
<dbReference type="AlphaFoldDB" id="A0A811L7Y4"/>
<dbReference type="PROSITE" id="PS51885">
    <property type="entry name" value="NEPRILYSIN"/>
    <property type="match status" value="1"/>
</dbReference>
<dbReference type="InterPro" id="IPR008753">
    <property type="entry name" value="Peptidase_M13_N"/>
</dbReference>
<evidence type="ECO:0000256" key="3">
    <source>
        <dbReference type="ARBA" id="ARBA00022670"/>
    </source>
</evidence>
<keyword evidence="4" id="KW-0479">Metal-binding</keyword>
<protein>
    <recommendedName>
        <fullName evidence="13">Peptidase_M13 domain-containing protein</fullName>
    </recommendedName>
</protein>
<comment type="caution">
    <text evidence="11">The sequence shown here is derived from an EMBL/GenBank/DDBJ whole genome shotgun (WGS) entry which is preliminary data.</text>
</comment>
<dbReference type="GO" id="GO:0004222">
    <property type="term" value="F:metalloendopeptidase activity"/>
    <property type="evidence" value="ECO:0007669"/>
    <property type="project" value="InterPro"/>
</dbReference>
<evidence type="ECO:0000256" key="6">
    <source>
        <dbReference type="ARBA" id="ARBA00022833"/>
    </source>
</evidence>
<evidence type="ECO:0000256" key="1">
    <source>
        <dbReference type="ARBA" id="ARBA00001947"/>
    </source>
</evidence>
<dbReference type="PRINTS" id="PR00786">
    <property type="entry name" value="NEPRILYSIN"/>
</dbReference>
<dbReference type="InterPro" id="IPR000718">
    <property type="entry name" value="Peptidase_M13"/>
</dbReference>
<dbReference type="InterPro" id="IPR042089">
    <property type="entry name" value="Peptidase_M13_dom_2"/>
</dbReference>
<comment type="similarity">
    <text evidence="2">Belongs to the peptidase M13 family.</text>
</comment>
<proteinExistence type="inferred from homology"/>
<evidence type="ECO:0000256" key="5">
    <source>
        <dbReference type="ARBA" id="ARBA00022801"/>
    </source>
</evidence>
<evidence type="ECO:0000313" key="11">
    <source>
        <dbReference type="EMBL" id="CAD5223636.1"/>
    </source>
</evidence>
<keyword evidence="8" id="KW-0732">Signal</keyword>
<dbReference type="EMBL" id="CAJFCW020000005">
    <property type="protein sequence ID" value="CAG9118362.1"/>
    <property type="molecule type" value="Genomic_DNA"/>
</dbReference>
<dbReference type="Pfam" id="PF05649">
    <property type="entry name" value="Peptidase_M13_N"/>
    <property type="match status" value="1"/>
</dbReference>
<dbReference type="Gene3D" id="3.40.390.10">
    <property type="entry name" value="Collagenase (Catalytic Domain)"/>
    <property type="match status" value="1"/>
</dbReference>
<dbReference type="Pfam" id="PF01431">
    <property type="entry name" value="Peptidase_M13"/>
    <property type="match status" value="1"/>
</dbReference>
<dbReference type="PANTHER" id="PTHR11733">
    <property type="entry name" value="ZINC METALLOPROTEASE FAMILY M13 NEPRILYSIN-RELATED"/>
    <property type="match status" value="1"/>
</dbReference>
<evidence type="ECO:0008006" key="13">
    <source>
        <dbReference type="Google" id="ProtNLM"/>
    </source>
</evidence>
<dbReference type="InterPro" id="IPR024079">
    <property type="entry name" value="MetalloPept_cat_dom_sf"/>
</dbReference>
<dbReference type="Gene3D" id="1.10.1380.10">
    <property type="entry name" value="Neutral endopeptidase , domain2"/>
    <property type="match status" value="1"/>
</dbReference>
<evidence type="ECO:0000259" key="9">
    <source>
        <dbReference type="Pfam" id="PF01431"/>
    </source>
</evidence>
<dbReference type="CDD" id="cd08662">
    <property type="entry name" value="M13"/>
    <property type="match status" value="1"/>
</dbReference>
<evidence type="ECO:0000259" key="10">
    <source>
        <dbReference type="Pfam" id="PF05649"/>
    </source>
</evidence>
<gene>
    <name evidence="11" type="ORF">BOKJ2_LOCUS10406</name>
</gene>
<dbReference type="Proteomes" id="UP000783686">
    <property type="component" value="Unassembled WGS sequence"/>
</dbReference>
<dbReference type="EMBL" id="CAJFDH010000005">
    <property type="protein sequence ID" value="CAD5223636.1"/>
    <property type="molecule type" value="Genomic_DNA"/>
</dbReference>
<sequence>MILPLVGVIYLHTISLTFAYNIKTNDLNIPDPIEVPKSNYKLYEAYDYYSNALKATANLKASPCNNFYNYTCEHTNVASFLAVINDDNTEAILRGIKTERNTTWYKTFKARYENCLKLYATPENMHQNGKILQKIYKEIDDEFGSSFPLFDKTSNLNFGSNSLGELIGYLAQKFRLNTFLSYEIQGTHLALSEPQLAFPNVYFVNSFDKFEAEYKASVRDYLTQLAEALNVQLDEAELTQTIDEVVKFEKELAEVLNTVEEETPITLEAADLATASLSINVNAFFARISKNFKKSKLLNSKDFDIHVTAPAQQTLVQMFISQSNPKTVLNYLNIRLARSLRQYYMRKPKECKADQWLREGKGVKATGFAPPPPEVDVYPEATYPEIRCVIFAKSYLQPFTDRVYLDDRLPDMKLRREFVERISNLTHNIINGFKYQIDQLTWFTQKSKQGAYKKIDALLYNIVYDKWLEDDNRLDDIAKDLNLDEQDDFYTQTQKLNNIIQARQWANLFKKDRNSDFTTTITMVNAWYNRNMNHFFIPLGILQRPLFDINYPAALQYDGISYIIGHELTHGFDSNGVKYDGEGEMNPWMDNESTLNFNKMANCVINEYNRLHGRGKNTQTEDIADNGGIRAAYNAFKSEQSLYGQDLQIPGAPFNHLNQDQLFFSGFAHLMCSNNPKPSYSYDVHSPWLYRAWGTLQNFPAFRTAYNCPAGSEYSPVEHCNVWA</sequence>
<feature type="domain" description="Peptidase M13 N-terminal" evidence="10">
    <location>
        <begin position="63"/>
        <end position="464"/>
    </location>
</feature>
<feature type="chain" id="PRO_5036221306" description="Peptidase_M13 domain-containing protein" evidence="8">
    <location>
        <begin position="20"/>
        <end position="724"/>
    </location>
</feature>
<keyword evidence="7" id="KW-0482">Metalloprotease</keyword>
<evidence type="ECO:0000256" key="2">
    <source>
        <dbReference type="ARBA" id="ARBA00007357"/>
    </source>
</evidence>
<feature type="signal peptide" evidence="8">
    <location>
        <begin position="1"/>
        <end position="19"/>
    </location>
</feature>